<dbReference type="RefSeq" id="WP_133736107.1">
    <property type="nucleotide sequence ID" value="NZ_SOAX01000003.1"/>
</dbReference>
<evidence type="ECO:0000313" key="3">
    <source>
        <dbReference type="Proteomes" id="UP000295830"/>
    </source>
</evidence>
<keyword evidence="1" id="KW-0472">Membrane</keyword>
<name>A0A4R7JW81_9GAMM</name>
<dbReference type="EMBL" id="SOAX01000003">
    <property type="protein sequence ID" value="TDT41767.1"/>
    <property type="molecule type" value="Genomic_DNA"/>
</dbReference>
<evidence type="ECO:0000256" key="1">
    <source>
        <dbReference type="SAM" id="Phobius"/>
    </source>
</evidence>
<comment type="caution">
    <text evidence="2">The sequence shown here is derived from an EMBL/GenBank/DDBJ whole genome shotgun (WGS) entry which is preliminary data.</text>
</comment>
<proteinExistence type="predicted"/>
<keyword evidence="1" id="KW-1133">Transmembrane helix</keyword>
<evidence type="ECO:0000313" key="2">
    <source>
        <dbReference type="EMBL" id="TDT41767.1"/>
    </source>
</evidence>
<gene>
    <name evidence="2" type="ORF">DES49_1869</name>
</gene>
<dbReference type="Proteomes" id="UP000295830">
    <property type="component" value="Unassembled WGS sequence"/>
</dbReference>
<dbReference type="AlphaFoldDB" id="A0A4R7JW81"/>
<accession>A0A4R7JW81</accession>
<keyword evidence="3" id="KW-1185">Reference proteome</keyword>
<keyword evidence="1" id="KW-0812">Transmembrane</keyword>
<sequence length="109" mass="12273">MPSLENRVAQQRDTLMGYGPRIRLHRERALSRLRHPVVLIPAFLGGMLVARIAPVLVRLTPRVTARVGHFRKEVRQLDAIVRLITSLLPMLPRLSGSDADETGRRPPPT</sequence>
<organism evidence="2 3">
    <name type="scientific">Halospina denitrificans</name>
    <dbReference type="NCBI Taxonomy" id="332522"/>
    <lineage>
        <taxon>Bacteria</taxon>
        <taxon>Pseudomonadati</taxon>
        <taxon>Pseudomonadota</taxon>
        <taxon>Gammaproteobacteria</taxon>
        <taxon>Halospina</taxon>
    </lineage>
</organism>
<feature type="transmembrane region" description="Helical" evidence="1">
    <location>
        <begin position="38"/>
        <end position="57"/>
    </location>
</feature>
<protein>
    <submittedName>
        <fullName evidence="2">Uncharacterized protein</fullName>
    </submittedName>
</protein>
<reference evidence="2 3" key="1">
    <citation type="submission" date="2019-03" db="EMBL/GenBank/DDBJ databases">
        <title>Genomic Encyclopedia of Type Strains, Phase IV (KMG-IV): sequencing the most valuable type-strain genomes for metagenomic binning, comparative biology and taxonomic classification.</title>
        <authorList>
            <person name="Goeker M."/>
        </authorList>
    </citation>
    <scope>NUCLEOTIDE SEQUENCE [LARGE SCALE GENOMIC DNA]</scope>
    <source>
        <strain evidence="2 3">DSM 15505</strain>
    </source>
</reference>